<comment type="caution">
    <text evidence="1">The sequence shown here is derived from an EMBL/GenBank/DDBJ whole genome shotgun (WGS) entry which is preliminary data.</text>
</comment>
<evidence type="ECO:0008006" key="3">
    <source>
        <dbReference type="Google" id="ProtNLM"/>
    </source>
</evidence>
<reference evidence="1" key="1">
    <citation type="submission" date="2021-06" db="EMBL/GenBank/DDBJ databases">
        <authorList>
            <person name="Hodson N. C."/>
            <person name="Mongue J. A."/>
            <person name="Jaron S. K."/>
        </authorList>
    </citation>
    <scope>NUCLEOTIDE SEQUENCE</scope>
</reference>
<keyword evidence="2" id="KW-1185">Reference proteome</keyword>
<evidence type="ECO:0000313" key="2">
    <source>
        <dbReference type="Proteomes" id="UP000708208"/>
    </source>
</evidence>
<accession>A0A8J2KW74</accession>
<name>A0A8J2KW74_9HEXA</name>
<evidence type="ECO:0000313" key="1">
    <source>
        <dbReference type="EMBL" id="CAG7732836.1"/>
    </source>
</evidence>
<organism evidence="1 2">
    <name type="scientific">Allacma fusca</name>
    <dbReference type="NCBI Taxonomy" id="39272"/>
    <lineage>
        <taxon>Eukaryota</taxon>
        <taxon>Metazoa</taxon>
        <taxon>Ecdysozoa</taxon>
        <taxon>Arthropoda</taxon>
        <taxon>Hexapoda</taxon>
        <taxon>Collembola</taxon>
        <taxon>Symphypleona</taxon>
        <taxon>Sminthuridae</taxon>
        <taxon>Allacma</taxon>
    </lineage>
</organism>
<dbReference type="Proteomes" id="UP000708208">
    <property type="component" value="Unassembled WGS sequence"/>
</dbReference>
<dbReference type="EMBL" id="CAJVCH010238406">
    <property type="protein sequence ID" value="CAG7732836.1"/>
    <property type="molecule type" value="Genomic_DNA"/>
</dbReference>
<gene>
    <name evidence="1" type="ORF">AFUS01_LOCUS21321</name>
</gene>
<dbReference type="OrthoDB" id="10006939at2759"/>
<sequence>MEKFGVFCNKFLIRKPLVNRHIPSVYSGVLDKVFIHHDTASSNTARKTQAHAQDVRKSTGVKIIKNSDMPIKSPYASQMDLFGFGYHKKRLGRRAPTTENGLWKVLQETLRKVDLSMVNQVYRPWKALCRFIVHKSGNHIEHVKNIQLN</sequence>
<dbReference type="AlphaFoldDB" id="A0A8J2KW74"/>
<proteinExistence type="predicted"/>
<protein>
    <recommendedName>
        <fullName evidence="3">Transposase</fullName>
    </recommendedName>
</protein>